<organism evidence="2 3">
    <name type="scientific">Suillus luteus UH-Slu-Lm8-n1</name>
    <dbReference type="NCBI Taxonomy" id="930992"/>
    <lineage>
        <taxon>Eukaryota</taxon>
        <taxon>Fungi</taxon>
        <taxon>Dikarya</taxon>
        <taxon>Basidiomycota</taxon>
        <taxon>Agaricomycotina</taxon>
        <taxon>Agaricomycetes</taxon>
        <taxon>Agaricomycetidae</taxon>
        <taxon>Boletales</taxon>
        <taxon>Suillineae</taxon>
        <taxon>Suillaceae</taxon>
        <taxon>Suillus</taxon>
    </lineage>
</organism>
<dbReference type="EMBL" id="KN835276">
    <property type="protein sequence ID" value="KIK41206.1"/>
    <property type="molecule type" value="Genomic_DNA"/>
</dbReference>
<dbReference type="AlphaFoldDB" id="A0A0D0AH90"/>
<sequence length="460" mass="52062">MRGSSRILDADFNRSVDSGFVDITTSDPPDVSSIAATSSPRLSSHERIKSALKILRDGRISIMDFILTILDPSELDFAYNRDWIYNRSRQEKESITGQGKKGKLEKINEMDMVKEALCGTLDSVTPEFLSTWDLDSTMRNVVVPKAPVLHHILRCAAQSDNARQKNKIKDCSTACNVIITQLASQRSHHSTFLTAPFTLFLWTNGASRQTIEALYKCGLCISFTSLLTLLEKLAARCIEHARLLVRQPHVMCYDNINISTSIFVEQRPDAPAKVQSGTFAILYEVRNGNPEHMCLSPMLNRALHATEILFATDVRPTRNQMGSFRSQLHIHIIKVLLANCSNFADYDRSMLCHGERRKMPQGYRTKQFPLWTSTIDESSITGNIAVIHNVYINQLQMQHHELSDRAIPSFNDQSTNARIRGVKTLRVKDVNPFTRLQVLQLGFGLFHLCLNLVWALLHIH</sequence>
<keyword evidence="3" id="KW-1185">Reference proteome</keyword>
<name>A0A0D0AH90_9AGAM</name>
<evidence type="ECO:0000259" key="1">
    <source>
        <dbReference type="Pfam" id="PF20231"/>
    </source>
</evidence>
<dbReference type="STRING" id="930992.A0A0D0AH90"/>
<dbReference type="InParanoid" id="A0A0D0AH90"/>
<reference evidence="3" key="2">
    <citation type="submission" date="2015-01" db="EMBL/GenBank/DDBJ databases">
        <title>Evolutionary Origins and Diversification of the Mycorrhizal Mutualists.</title>
        <authorList>
            <consortium name="DOE Joint Genome Institute"/>
            <consortium name="Mycorrhizal Genomics Consortium"/>
            <person name="Kohler A."/>
            <person name="Kuo A."/>
            <person name="Nagy L.G."/>
            <person name="Floudas D."/>
            <person name="Copeland A."/>
            <person name="Barry K.W."/>
            <person name="Cichocki N."/>
            <person name="Veneault-Fourrey C."/>
            <person name="LaButti K."/>
            <person name="Lindquist E.A."/>
            <person name="Lipzen A."/>
            <person name="Lundell T."/>
            <person name="Morin E."/>
            <person name="Murat C."/>
            <person name="Riley R."/>
            <person name="Ohm R."/>
            <person name="Sun H."/>
            <person name="Tunlid A."/>
            <person name="Henrissat B."/>
            <person name="Grigoriev I.V."/>
            <person name="Hibbett D.S."/>
            <person name="Martin F."/>
        </authorList>
    </citation>
    <scope>NUCLEOTIDE SEQUENCE [LARGE SCALE GENOMIC DNA]</scope>
    <source>
        <strain evidence="3">UH-Slu-Lm8-n1</strain>
    </source>
</reference>
<evidence type="ECO:0000313" key="3">
    <source>
        <dbReference type="Proteomes" id="UP000054485"/>
    </source>
</evidence>
<dbReference type="InterPro" id="IPR046496">
    <property type="entry name" value="DUF6589"/>
</dbReference>
<accession>A0A0D0AH90</accession>
<gene>
    <name evidence="2" type="ORF">CY34DRAFT_13203</name>
</gene>
<feature type="domain" description="DUF6589" evidence="1">
    <location>
        <begin position="307"/>
        <end position="460"/>
    </location>
</feature>
<reference evidence="2 3" key="1">
    <citation type="submission" date="2014-04" db="EMBL/GenBank/DDBJ databases">
        <authorList>
            <consortium name="DOE Joint Genome Institute"/>
            <person name="Kuo A."/>
            <person name="Ruytinx J."/>
            <person name="Rineau F."/>
            <person name="Colpaert J."/>
            <person name="Kohler A."/>
            <person name="Nagy L.G."/>
            <person name="Floudas D."/>
            <person name="Copeland A."/>
            <person name="Barry K.W."/>
            <person name="Cichocki N."/>
            <person name="Veneault-Fourrey C."/>
            <person name="LaButti K."/>
            <person name="Lindquist E.A."/>
            <person name="Lipzen A."/>
            <person name="Lundell T."/>
            <person name="Morin E."/>
            <person name="Murat C."/>
            <person name="Sun H."/>
            <person name="Tunlid A."/>
            <person name="Henrissat B."/>
            <person name="Grigoriev I.V."/>
            <person name="Hibbett D.S."/>
            <person name="Martin F."/>
            <person name="Nordberg H.P."/>
            <person name="Cantor M.N."/>
            <person name="Hua S.X."/>
        </authorList>
    </citation>
    <scope>NUCLEOTIDE SEQUENCE [LARGE SCALE GENOMIC DNA]</scope>
    <source>
        <strain evidence="2 3">UH-Slu-Lm8-n1</strain>
    </source>
</reference>
<dbReference type="Pfam" id="PF20231">
    <property type="entry name" value="DUF6589"/>
    <property type="match status" value="1"/>
</dbReference>
<dbReference type="OrthoDB" id="2690697at2759"/>
<protein>
    <recommendedName>
        <fullName evidence="1">DUF6589 domain-containing protein</fullName>
    </recommendedName>
</protein>
<dbReference type="Proteomes" id="UP000054485">
    <property type="component" value="Unassembled WGS sequence"/>
</dbReference>
<proteinExistence type="predicted"/>
<evidence type="ECO:0000313" key="2">
    <source>
        <dbReference type="EMBL" id="KIK41206.1"/>
    </source>
</evidence>
<dbReference type="HOGENOM" id="CLU_007061_3_1_1"/>